<keyword evidence="10" id="KW-1185">Reference proteome</keyword>
<evidence type="ECO:0000256" key="7">
    <source>
        <dbReference type="ARBA" id="ARBA00023055"/>
    </source>
</evidence>
<evidence type="ECO:0000256" key="3">
    <source>
        <dbReference type="ARBA" id="ARBA00011245"/>
    </source>
</evidence>
<evidence type="ECO:0000259" key="8">
    <source>
        <dbReference type="SMART" id="SM00737"/>
    </source>
</evidence>
<dbReference type="GO" id="GO:0032366">
    <property type="term" value="P:intracellular sterol transport"/>
    <property type="evidence" value="ECO:0007669"/>
    <property type="project" value="InterPro"/>
</dbReference>
<dbReference type="InterPro" id="IPR036846">
    <property type="entry name" value="GM2-AP_sf"/>
</dbReference>
<evidence type="ECO:0000256" key="5">
    <source>
        <dbReference type="ARBA" id="ARBA00022448"/>
    </source>
</evidence>
<dbReference type="PANTHER" id="PTHR11306">
    <property type="entry name" value="NIEMANN PICK TYPE C2 PROTEIN NPC2-RELATED"/>
    <property type="match status" value="1"/>
</dbReference>
<dbReference type="GO" id="GO:0032934">
    <property type="term" value="F:sterol binding"/>
    <property type="evidence" value="ECO:0007669"/>
    <property type="project" value="InterPro"/>
</dbReference>
<accession>A0A0C9MFV7</accession>
<dbReference type="InterPro" id="IPR033917">
    <property type="entry name" value="ML_PG-PI_TP"/>
</dbReference>
<evidence type="ECO:0000256" key="6">
    <source>
        <dbReference type="ARBA" id="ARBA00022729"/>
    </source>
</evidence>
<dbReference type="SMART" id="SM00737">
    <property type="entry name" value="ML"/>
    <property type="match status" value="1"/>
</dbReference>
<proteinExistence type="inferred from homology"/>
<comment type="function">
    <text evidence="1">Catalyzes the intermembrane transfer of phosphatidylglycerol and phosphatidylinositol.</text>
</comment>
<dbReference type="Proteomes" id="UP000053815">
    <property type="component" value="Unassembled WGS sequence"/>
</dbReference>
<protein>
    <recommendedName>
        <fullName evidence="4">Phosphatidylglycerol/phosphatidylinositol transfer protein</fullName>
    </recommendedName>
</protein>
<dbReference type="AlphaFoldDB" id="A0A0C9MFV7"/>
<dbReference type="InterPro" id="IPR014756">
    <property type="entry name" value="Ig_E-set"/>
</dbReference>
<dbReference type="EMBL" id="DF836304">
    <property type="protein sequence ID" value="GAN02002.1"/>
    <property type="molecule type" value="Genomic_DNA"/>
</dbReference>
<keyword evidence="6" id="KW-0732">Signal</keyword>
<gene>
    <name evidence="9" type="ORF">MAM1_0015d01441</name>
</gene>
<feature type="domain" description="MD-2-related lipid-recognition" evidence="8">
    <location>
        <begin position="61"/>
        <end position="185"/>
    </location>
</feature>
<reference evidence="9" key="1">
    <citation type="submission" date="2014-09" db="EMBL/GenBank/DDBJ databases">
        <title>Draft genome sequence of an oleaginous Mucoromycotina fungus Mucor ambiguus NBRC6742.</title>
        <authorList>
            <person name="Takeda I."/>
            <person name="Yamane N."/>
            <person name="Morita T."/>
            <person name="Tamano K."/>
            <person name="Machida M."/>
            <person name="Baker S."/>
            <person name="Koike H."/>
        </authorList>
    </citation>
    <scope>NUCLEOTIDE SEQUENCE</scope>
    <source>
        <strain evidence="9">NBRC 6742</strain>
    </source>
</reference>
<comment type="similarity">
    <text evidence="2">Belongs to the NPC2 family.</text>
</comment>
<dbReference type="Gene3D" id="2.70.220.10">
    <property type="entry name" value="Ganglioside GM2 activator"/>
    <property type="match status" value="1"/>
</dbReference>
<evidence type="ECO:0000313" key="9">
    <source>
        <dbReference type="EMBL" id="GAN02002.1"/>
    </source>
</evidence>
<dbReference type="OrthoDB" id="6409159at2759"/>
<dbReference type="CDD" id="cd00917">
    <property type="entry name" value="PG-PI_TP"/>
    <property type="match status" value="1"/>
</dbReference>
<name>A0A0C9MFV7_9FUNG</name>
<dbReference type="InterPro" id="IPR003172">
    <property type="entry name" value="ML_dom"/>
</dbReference>
<evidence type="ECO:0000256" key="4">
    <source>
        <dbReference type="ARBA" id="ARBA00016056"/>
    </source>
</evidence>
<organism evidence="9">
    <name type="scientific">Mucor ambiguus</name>
    <dbReference type="NCBI Taxonomy" id="91626"/>
    <lineage>
        <taxon>Eukaryota</taxon>
        <taxon>Fungi</taxon>
        <taxon>Fungi incertae sedis</taxon>
        <taxon>Mucoromycota</taxon>
        <taxon>Mucoromycotina</taxon>
        <taxon>Mucoromycetes</taxon>
        <taxon>Mucorales</taxon>
        <taxon>Mucorineae</taxon>
        <taxon>Mucoraceae</taxon>
        <taxon>Mucor</taxon>
    </lineage>
</organism>
<keyword evidence="5" id="KW-0813">Transport</keyword>
<dbReference type="InterPro" id="IPR039670">
    <property type="entry name" value="NPC2-like"/>
</dbReference>
<keyword evidence="7" id="KW-0445">Lipid transport</keyword>
<dbReference type="SUPFAM" id="SSF81296">
    <property type="entry name" value="E set domains"/>
    <property type="match status" value="1"/>
</dbReference>
<dbReference type="PANTHER" id="PTHR11306:SF0">
    <property type="entry name" value="PHOSPHATIDYLGLYCEROL_PHOSPHATIDYLINOSITOL TRANSFER PROTEIN"/>
    <property type="match status" value="1"/>
</dbReference>
<evidence type="ECO:0000256" key="2">
    <source>
        <dbReference type="ARBA" id="ARBA00006370"/>
    </source>
</evidence>
<comment type="subunit">
    <text evidence="3">Monomer.</text>
</comment>
<evidence type="ECO:0000256" key="1">
    <source>
        <dbReference type="ARBA" id="ARBA00002053"/>
    </source>
</evidence>
<dbReference type="Pfam" id="PF02221">
    <property type="entry name" value="E1_DerP2_DerF2"/>
    <property type="match status" value="1"/>
</dbReference>
<sequence>MNQKIASFFLISHILMIYKHILLLAYFAAIVSASKYSYWPDYTFQTSSSLHSHHAVSNVHIVDCSDDSFVLDIKQVKISPDIVQAGSELTIEASGTVKETVREGAAATVVVKLGVVQLLRKTFDICDELDKHKDDVELQCPIEKGDLTVTQKVTLPKEIPRGKFLVSVHAITDQEAPLACLLISVDFRVRRSRWGKFFQFIEN</sequence>
<evidence type="ECO:0000313" key="10">
    <source>
        <dbReference type="Proteomes" id="UP000053815"/>
    </source>
</evidence>